<evidence type="ECO:0000259" key="13">
    <source>
        <dbReference type="Pfam" id="PF05430"/>
    </source>
</evidence>
<dbReference type="PANTHER" id="PTHR13847">
    <property type="entry name" value="SARCOSINE DEHYDROGENASE-RELATED"/>
    <property type="match status" value="1"/>
</dbReference>
<dbReference type="NCBIfam" id="NF002483">
    <property type="entry name" value="PRK01747.1-4"/>
    <property type="match status" value="1"/>
</dbReference>
<evidence type="ECO:0000256" key="3">
    <source>
        <dbReference type="ARBA" id="ARBA00022630"/>
    </source>
</evidence>
<keyword evidence="6 10" id="KW-0819">tRNA processing</keyword>
<evidence type="ECO:0000256" key="4">
    <source>
        <dbReference type="ARBA" id="ARBA00022679"/>
    </source>
</evidence>
<dbReference type="Gene3D" id="3.40.50.150">
    <property type="entry name" value="Vaccinia Virus protein VP39"/>
    <property type="match status" value="1"/>
</dbReference>
<evidence type="ECO:0000256" key="2">
    <source>
        <dbReference type="ARBA" id="ARBA00022603"/>
    </source>
</evidence>
<dbReference type="NCBIfam" id="NF033855">
    <property type="entry name" value="tRNA_MNMC2"/>
    <property type="match status" value="1"/>
</dbReference>
<evidence type="ECO:0000256" key="5">
    <source>
        <dbReference type="ARBA" id="ARBA00022691"/>
    </source>
</evidence>
<reference evidence="14 15" key="1">
    <citation type="submission" date="2017-07" db="EMBL/GenBank/DDBJ databases">
        <title>Complete genome sequence of Oryzomicrobium terrae TPP412.</title>
        <authorList>
            <person name="Chiu L.-W."/>
            <person name="Lo K.-J."/>
            <person name="Tsai Y.-M."/>
            <person name="Lin S.-S."/>
            <person name="Kuo C.-H."/>
            <person name="Liu C.-T."/>
        </authorList>
    </citation>
    <scope>NUCLEOTIDE SEQUENCE [LARGE SCALE GENOMIC DNA]</scope>
    <source>
        <strain evidence="14 15">TPP412</strain>
    </source>
</reference>
<keyword evidence="8 10" id="KW-0560">Oxidoreductase</keyword>
<dbReference type="GO" id="GO:0032259">
    <property type="term" value="P:methylation"/>
    <property type="evidence" value="ECO:0007669"/>
    <property type="project" value="UniProtKB-KW"/>
</dbReference>
<evidence type="ECO:0000256" key="8">
    <source>
        <dbReference type="ARBA" id="ARBA00023002"/>
    </source>
</evidence>
<dbReference type="Gene3D" id="3.30.9.10">
    <property type="entry name" value="D-Amino Acid Oxidase, subunit A, domain 2"/>
    <property type="match status" value="1"/>
</dbReference>
<keyword evidence="3 10" id="KW-0285">Flavoprotein</keyword>
<dbReference type="InterPro" id="IPR008471">
    <property type="entry name" value="MnmC-like_methylTransf"/>
</dbReference>
<dbReference type="SUPFAM" id="SSF54373">
    <property type="entry name" value="FAD-linked reductases, C-terminal domain"/>
    <property type="match status" value="1"/>
</dbReference>
<comment type="similarity">
    <text evidence="10">In the C-terminal section; belongs to the DAO family.</text>
</comment>
<accession>A0A5C1E8N1</accession>
<dbReference type="GO" id="GO:0002098">
    <property type="term" value="P:tRNA wobble uridine modification"/>
    <property type="evidence" value="ECO:0007669"/>
    <property type="project" value="TreeGrafter"/>
</dbReference>
<evidence type="ECO:0000256" key="6">
    <source>
        <dbReference type="ARBA" id="ARBA00022694"/>
    </source>
</evidence>
<feature type="region of interest" description="Disordered" evidence="11">
    <location>
        <begin position="1"/>
        <end position="21"/>
    </location>
</feature>
<gene>
    <name evidence="10 14" type="primary">mnmC</name>
    <name evidence="14" type="ORF">OTERR_15030</name>
</gene>
<feature type="domain" description="FAD dependent oxidoreductase" evidence="12">
    <location>
        <begin position="263"/>
        <end position="621"/>
    </location>
</feature>
<evidence type="ECO:0000256" key="9">
    <source>
        <dbReference type="ARBA" id="ARBA00023268"/>
    </source>
</evidence>
<evidence type="ECO:0000256" key="1">
    <source>
        <dbReference type="ARBA" id="ARBA00022490"/>
    </source>
</evidence>
<evidence type="ECO:0000313" key="15">
    <source>
        <dbReference type="Proteomes" id="UP000323671"/>
    </source>
</evidence>
<keyword evidence="1 10" id="KW-0963">Cytoplasm</keyword>
<dbReference type="RefSeq" id="WP_149425357.1">
    <property type="nucleotide sequence ID" value="NZ_CP022579.1"/>
</dbReference>
<comment type="catalytic activity">
    <reaction evidence="10">
        <text>5-aminomethyl-2-thiouridine(34) in tRNA + S-adenosyl-L-methionine = 5-methylaminomethyl-2-thiouridine(34) in tRNA + S-adenosyl-L-homocysteine + H(+)</text>
        <dbReference type="Rhea" id="RHEA:19569"/>
        <dbReference type="Rhea" id="RHEA-COMP:10195"/>
        <dbReference type="Rhea" id="RHEA-COMP:10197"/>
        <dbReference type="ChEBI" id="CHEBI:15378"/>
        <dbReference type="ChEBI" id="CHEBI:57856"/>
        <dbReference type="ChEBI" id="CHEBI:59789"/>
        <dbReference type="ChEBI" id="CHEBI:74454"/>
        <dbReference type="ChEBI" id="CHEBI:74455"/>
        <dbReference type="EC" id="2.1.1.61"/>
    </reaction>
</comment>
<keyword evidence="5 10" id="KW-0949">S-adenosyl-L-methionine</keyword>
<comment type="similarity">
    <text evidence="10">In the N-terminal section; belongs to the methyltransferase superfamily. tRNA (mnm(5)s(2)U34)-methyltransferase family.</text>
</comment>
<feature type="domain" description="MnmC-like methyltransferase" evidence="13">
    <location>
        <begin position="116"/>
        <end position="240"/>
    </location>
</feature>
<comment type="function">
    <text evidence="10">Catalyzes the last two steps in the biosynthesis of 5-methylaminomethyl-2-thiouridine (mnm(5)s(2)U) at the wobble position (U34) in tRNA. Catalyzes the FAD-dependent demodification of cmnm(5)s(2)U34 to nm(5)s(2)U34, followed by the transfer of a methyl group from S-adenosyl-L-methionine to nm(5)s(2)U34, to form mnm(5)s(2)U34.</text>
</comment>
<dbReference type="InterPro" id="IPR029063">
    <property type="entry name" value="SAM-dependent_MTases_sf"/>
</dbReference>
<organism evidence="14 15">
    <name type="scientific">Oryzomicrobium terrae</name>
    <dbReference type="NCBI Taxonomy" id="1735038"/>
    <lineage>
        <taxon>Bacteria</taxon>
        <taxon>Pseudomonadati</taxon>
        <taxon>Pseudomonadota</taxon>
        <taxon>Betaproteobacteria</taxon>
        <taxon>Rhodocyclales</taxon>
        <taxon>Rhodocyclaceae</taxon>
        <taxon>Oryzomicrobium</taxon>
    </lineage>
</organism>
<keyword evidence="4 10" id="KW-0808">Transferase</keyword>
<dbReference type="InterPro" id="IPR036188">
    <property type="entry name" value="FAD/NAD-bd_sf"/>
</dbReference>
<dbReference type="InterPro" id="IPR006076">
    <property type="entry name" value="FAD-dep_OxRdtase"/>
</dbReference>
<evidence type="ECO:0000313" key="14">
    <source>
        <dbReference type="EMBL" id="QEL64979.1"/>
    </source>
</evidence>
<sequence>MSAAHPFTPIQPARLDFAPDGTPRSTDYGDVYHTAAGGLEQARQVFMAGCGLPERWQGRQRFTILETGFGLGLNFLATWAAWRADPARSRELYFISTEKHPFSADDLAVLHRAYPELAPLADELRQAWPELLPGFHRLHLGSDDDGERVTLTLLFGDALTTLPQLSAQADAIYLDGFSPAKNPELWSPQVFYPLARLAAPGARIATWSVAGAVREGLARAGFRVEKVPGFGTKRERLTGERAARSNDPAPAEASHTPADDRRALVIGAGFAGTSVAERLAARGWQVEMIDSVGPGAGASGNRVGVLRPLPAVDDNRLARLTRAAFLYTRRHLQTLTAAGLPVQWGASGVLHLGRDPVHEATQRKVVEQHQPPAGYLRYVDQDEASAIAGWPTSAGGWFFPGGGWGVPPSLCRANLARFPERIRTRFGQAVASIAHIDGEWAAHAEDGTLLGRAPHLVLANAAAAKALYPAPWLPLRPARGQTTVIPAAALPAPQVVVCRLGYVTPVVDGYRVCGASFIAGDTDPAMRPNEHRENLQKLDFILPGLTAQAVPPLDPDTLEGRVGFRPVSPDRLPMVGALPAVAAEPAQDLAAIPRQPGLWLANGFGARGLVWSAHAGELLASQMAGDPLPLEIDLAGALDPARFLLPGRRWRAASED</sequence>
<dbReference type="HAMAP" id="MF_01102">
    <property type="entry name" value="MnmC"/>
    <property type="match status" value="1"/>
</dbReference>
<evidence type="ECO:0000256" key="11">
    <source>
        <dbReference type="SAM" id="MobiDB-lite"/>
    </source>
</evidence>
<dbReference type="SUPFAM" id="SSF51905">
    <property type="entry name" value="FAD/NAD(P)-binding domain"/>
    <property type="match status" value="1"/>
</dbReference>
<dbReference type="GO" id="GO:0050660">
    <property type="term" value="F:flavin adenine dinucleotide binding"/>
    <property type="evidence" value="ECO:0007669"/>
    <property type="project" value="UniProtKB-UniRule"/>
</dbReference>
<feature type="region of interest" description="tRNA (mnm(5)s(2)U34)-methyltransferase" evidence="10">
    <location>
        <begin position="1"/>
        <end position="242"/>
    </location>
</feature>
<dbReference type="GO" id="GO:0004808">
    <property type="term" value="F:tRNA (5-methylaminomethyl-2-thiouridylate)(34)-methyltransferase activity"/>
    <property type="evidence" value="ECO:0007669"/>
    <property type="project" value="UniProtKB-EC"/>
</dbReference>
<name>A0A5C1E8N1_9RHOO</name>
<protein>
    <recommendedName>
        <fullName evidence="10">tRNA 5-methylaminomethyl-2-thiouridine biosynthesis bifunctional protein MnmC</fullName>
        <shortName evidence="10">tRNA mnm(5)s(2)U biosynthesis bifunctional protein</shortName>
    </recommendedName>
    <domain>
        <recommendedName>
            <fullName evidence="10">tRNA (mnm(5)s(2)U34)-methyltransferase</fullName>
            <ecNumber evidence="10">2.1.1.61</ecNumber>
        </recommendedName>
    </domain>
    <domain>
        <recommendedName>
            <fullName evidence="10">FAD-dependent cmnm(5)s(2)U34 oxidoreductase</fullName>
            <ecNumber evidence="10">1.5.-.-</ecNumber>
        </recommendedName>
    </domain>
</protein>
<dbReference type="EC" id="2.1.1.61" evidence="10"/>
<dbReference type="GO" id="GO:0016645">
    <property type="term" value="F:oxidoreductase activity, acting on the CH-NH group of donors"/>
    <property type="evidence" value="ECO:0007669"/>
    <property type="project" value="InterPro"/>
</dbReference>
<dbReference type="AlphaFoldDB" id="A0A5C1E8N1"/>
<dbReference type="EMBL" id="CP022579">
    <property type="protein sequence ID" value="QEL64979.1"/>
    <property type="molecule type" value="Genomic_DNA"/>
</dbReference>
<evidence type="ECO:0000259" key="12">
    <source>
        <dbReference type="Pfam" id="PF01266"/>
    </source>
</evidence>
<dbReference type="Pfam" id="PF01266">
    <property type="entry name" value="DAO"/>
    <property type="match status" value="1"/>
</dbReference>
<proteinExistence type="inferred from homology"/>
<keyword evidence="7 10" id="KW-0274">FAD</keyword>
<comment type="subcellular location">
    <subcellularLocation>
        <location evidence="10">Cytoplasm</location>
    </subcellularLocation>
</comment>
<dbReference type="GO" id="GO:0005737">
    <property type="term" value="C:cytoplasm"/>
    <property type="evidence" value="ECO:0007669"/>
    <property type="project" value="UniProtKB-SubCell"/>
</dbReference>
<feature type="region of interest" description="Disordered" evidence="11">
    <location>
        <begin position="233"/>
        <end position="258"/>
    </location>
</feature>
<feature type="compositionally biased region" description="Basic and acidic residues" evidence="11">
    <location>
        <begin position="233"/>
        <end position="244"/>
    </location>
</feature>
<dbReference type="KEGG" id="otr:OTERR_15030"/>
<dbReference type="EC" id="1.5.-.-" evidence="10"/>
<evidence type="ECO:0000256" key="7">
    <source>
        <dbReference type="ARBA" id="ARBA00022827"/>
    </source>
</evidence>
<dbReference type="Proteomes" id="UP000323671">
    <property type="component" value="Chromosome"/>
</dbReference>
<comment type="cofactor">
    <cofactor evidence="10">
        <name>FAD</name>
        <dbReference type="ChEBI" id="CHEBI:57692"/>
    </cofactor>
</comment>
<dbReference type="Pfam" id="PF05430">
    <property type="entry name" value="Methyltransf_30"/>
    <property type="match status" value="1"/>
</dbReference>
<dbReference type="NCBIfam" id="NF002481">
    <property type="entry name" value="PRK01747.1-2"/>
    <property type="match status" value="1"/>
</dbReference>
<keyword evidence="2 10" id="KW-0489">Methyltransferase</keyword>
<feature type="region of interest" description="FAD-dependent cmnm(5)s(2)U34 oxidoreductase" evidence="10">
    <location>
        <begin position="266"/>
        <end position="656"/>
    </location>
</feature>
<dbReference type="NCBIfam" id="TIGR03197">
    <property type="entry name" value="MnmC_Cterm"/>
    <property type="match status" value="1"/>
</dbReference>
<dbReference type="PANTHER" id="PTHR13847:SF283">
    <property type="entry name" value="TRNA 5-METHYLAMINOMETHYL-2-THIOURIDINE BIOSYNTHESIS BIFUNCTIONAL PROTEIN MNMC"/>
    <property type="match status" value="1"/>
</dbReference>
<dbReference type="InterPro" id="IPR047785">
    <property type="entry name" value="tRNA_MNMC2"/>
</dbReference>
<dbReference type="InterPro" id="IPR023032">
    <property type="entry name" value="tRNA_MAMT_biosynth_bifunc_MnmC"/>
</dbReference>
<keyword evidence="9 10" id="KW-0511">Multifunctional enzyme</keyword>
<dbReference type="Gene3D" id="3.50.50.60">
    <property type="entry name" value="FAD/NAD(P)-binding domain"/>
    <property type="match status" value="1"/>
</dbReference>
<keyword evidence="15" id="KW-1185">Reference proteome</keyword>
<evidence type="ECO:0000256" key="10">
    <source>
        <dbReference type="HAMAP-Rule" id="MF_01102"/>
    </source>
</evidence>
<dbReference type="InterPro" id="IPR017610">
    <property type="entry name" value="tRNA_S-uridine_synth_MnmC_C"/>
</dbReference>